<evidence type="ECO:0008006" key="3">
    <source>
        <dbReference type="Google" id="ProtNLM"/>
    </source>
</evidence>
<evidence type="ECO:0000313" key="2">
    <source>
        <dbReference type="Proteomes" id="UP000182826"/>
    </source>
</evidence>
<protein>
    <recommendedName>
        <fullName evidence="3">Lumazine-binding</fullName>
    </recommendedName>
</protein>
<dbReference type="OrthoDB" id="8445243at2"/>
<gene>
    <name evidence="1" type="ORF">BKM63_19370</name>
</gene>
<dbReference type="EMBL" id="MLFK01000010">
    <property type="protein sequence ID" value="OIV40112.1"/>
    <property type="molecule type" value="Genomic_DNA"/>
</dbReference>
<name>A0A1J7CF16_FLAJO</name>
<dbReference type="InterPro" id="IPR039437">
    <property type="entry name" value="FrzH/put_lumazine-bd"/>
</dbReference>
<evidence type="ECO:0000313" key="1">
    <source>
        <dbReference type="EMBL" id="OIV40112.1"/>
    </source>
</evidence>
<keyword evidence="2" id="KW-1185">Reference proteome</keyword>
<proteinExistence type="predicted"/>
<comment type="caution">
    <text evidence="1">The sequence shown here is derived from an EMBL/GenBank/DDBJ whole genome shotgun (WGS) entry which is preliminary data.</text>
</comment>
<accession>A0A1J7CF16</accession>
<dbReference type="AlphaFoldDB" id="A0A1J7CF16"/>
<sequence length="149" mass="16956">MKTILLTAFVLWTFQGTKAQNTNKMENQIEIQAITDAIENYYFKGIYEGDALLLGSIFQPGTLLFGDVKGQPYFKTIDLYLDGVKNRQSPKDSGKPFKGEILHISVVNSIAVAELNVKMYDFNYRDFLSFHKINGTWLIVNKMLTDTSK</sequence>
<dbReference type="Gene3D" id="3.10.450.50">
    <property type="match status" value="1"/>
</dbReference>
<dbReference type="Pfam" id="PF12893">
    <property type="entry name" value="Lumazine_bd_2"/>
    <property type="match status" value="1"/>
</dbReference>
<reference evidence="1 2" key="1">
    <citation type="submission" date="2016-10" db="EMBL/GenBank/DDBJ databases">
        <title>Draft Genome Sequence of Rhizobacteria Flavobacterium johnsoniae CI04.</title>
        <authorList>
            <person name="Bravo J.I."/>
            <person name="Lozano G.L."/>
            <person name="Handelsman J."/>
        </authorList>
    </citation>
    <scope>NUCLEOTIDE SEQUENCE [LARGE SCALE GENOMIC DNA]</scope>
    <source>
        <strain evidence="1 2">CI04</strain>
    </source>
</reference>
<dbReference type="SUPFAM" id="SSF54427">
    <property type="entry name" value="NTF2-like"/>
    <property type="match status" value="1"/>
</dbReference>
<dbReference type="Proteomes" id="UP000182826">
    <property type="component" value="Unassembled WGS sequence"/>
</dbReference>
<organism evidence="1 2">
    <name type="scientific">Flavobacterium johnsoniae</name>
    <name type="common">Cytophaga johnsonae</name>
    <dbReference type="NCBI Taxonomy" id="986"/>
    <lineage>
        <taxon>Bacteria</taxon>
        <taxon>Pseudomonadati</taxon>
        <taxon>Bacteroidota</taxon>
        <taxon>Flavobacteriia</taxon>
        <taxon>Flavobacteriales</taxon>
        <taxon>Flavobacteriaceae</taxon>
        <taxon>Flavobacterium</taxon>
    </lineage>
</organism>
<dbReference type="InterPro" id="IPR032710">
    <property type="entry name" value="NTF2-like_dom_sf"/>
</dbReference>